<dbReference type="GeneID" id="20311925"/>
<dbReference type="EMBL" id="JH226135">
    <property type="protein sequence ID" value="EHY59294.1"/>
    <property type="molecule type" value="Genomic_DNA"/>
</dbReference>
<comment type="subcellular location">
    <subcellularLocation>
        <location evidence="1">Membrane</location>
        <topology evidence="1">Multi-pass membrane protein</topology>
    </subcellularLocation>
</comment>
<dbReference type="InParanoid" id="H6C6E8"/>
<dbReference type="InterPro" id="IPR036259">
    <property type="entry name" value="MFS_trans_sf"/>
</dbReference>
<dbReference type="InterPro" id="IPR011701">
    <property type="entry name" value="MFS"/>
</dbReference>
<dbReference type="Gene3D" id="1.20.1250.20">
    <property type="entry name" value="MFS general substrate transporter like domains"/>
    <property type="match status" value="2"/>
</dbReference>
<dbReference type="PANTHER" id="PTHR11360">
    <property type="entry name" value="MONOCARBOXYLATE TRANSPORTER"/>
    <property type="match status" value="1"/>
</dbReference>
<feature type="transmembrane region" description="Helical" evidence="3">
    <location>
        <begin position="462"/>
        <end position="482"/>
    </location>
</feature>
<feature type="transmembrane region" description="Helical" evidence="3">
    <location>
        <begin position="284"/>
        <end position="301"/>
    </location>
</feature>
<reference evidence="4" key="1">
    <citation type="submission" date="2011-07" db="EMBL/GenBank/DDBJ databases">
        <title>The Genome Sequence of Exophiala (Wangiella) dermatitidis NIH/UT8656.</title>
        <authorList>
            <consortium name="The Broad Institute Genome Sequencing Platform"/>
            <person name="Cuomo C."/>
            <person name="Wang Z."/>
            <person name="Hunicke-Smith S."/>
            <person name="Szanislo P.J."/>
            <person name="Earl A."/>
            <person name="Young S.K."/>
            <person name="Zeng Q."/>
            <person name="Gargeya S."/>
            <person name="Fitzgerald M."/>
            <person name="Haas B."/>
            <person name="Abouelleil A."/>
            <person name="Alvarado L."/>
            <person name="Arachchi H.M."/>
            <person name="Berlin A."/>
            <person name="Brown A."/>
            <person name="Chapman S.B."/>
            <person name="Chen Z."/>
            <person name="Dunbar C."/>
            <person name="Freedman E."/>
            <person name="Gearin G."/>
            <person name="Gellesch M."/>
            <person name="Goldberg J."/>
            <person name="Griggs A."/>
            <person name="Gujja S."/>
            <person name="Heiman D."/>
            <person name="Howarth C."/>
            <person name="Larson L."/>
            <person name="Lui A."/>
            <person name="MacDonald P.J.P."/>
            <person name="Montmayeur A."/>
            <person name="Murphy C."/>
            <person name="Neiman D."/>
            <person name="Pearson M."/>
            <person name="Priest M."/>
            <person name="Roberts A."/>
            <person name="Saif S."/>
            <person name="Shea T."/>
            <person name="Shenoy N."/>
            <person name="Sisk P."/>
            <person name="Stolte C."/>
            <person name="Sykes S."/>
            <person name="Wortman J."/>
            <person name="Nusbaum C."/>
            <person name="Birren B."/>
        </authorList>
    </citation>
    <scope>NUCLEOTIDE SEQUENCE</scope>
    <source>
        <strain evidence="4">NIH/UT8656</strain>
    </source>
</reference>
<dbReference type="GO" id="GO:0016020">
    <property type="term" value="C:membrane"/>
    <property type="evidence" value="ECO:0007669"/>
    <property type="project" value="UniProtKB-SubCell"/>
</dbReference>
<evidence type="ECO:0000313" key="4">
    <source>
        <dbReference type="EMBL" id="EHY59294.1"/>
    </source>
</evidence>
<dbReference type="eggNOG" id="KOG2504">
    <property type="taxonomic scope" value="Eukaryota"/>
</dbReference>
<feature type="transmembrane region" description="Helical" evidence="3">
    <location>
        <begin position="133"/>
        <end position="151"/>
    </location>
</feature>
<gene>
    <name evidence="4" type="ORF">HMPREF1120_07286</name>
</gene>
<keyword evidence="3" id="KW-0472">Membrane</keyword>
<dbReference type="Proteomes" id="UP000007304">
    <property type="component" value="Unassembled WGS sequence"/>
</dbReference>
<dbReference type="PANTHER" id="PTHR11360:SF156">
    <property type="entry name" value="MONOCARBOXYLATE TRANSPORTER, PUTATIVE (AFU_ORTHOLOGUE AFUA_4G14260)-RELATED"/>
    <property type="match status" value="1"/>
</dbReference>
<evidence type="ECO:0000256" key="3">
    <source>
        <dbReference type="SAM" id="Phobius"/>
    </source>
</evidence>
<dbReference type="RefSeq" id="XP_009159755.1">
    <property type="nucleotide sequence ID" value="XM_009161507.1"/>
</dbReference>
<dbReference type="GO" id="GO:0022857">
    <property type="term" value="F:transmembrane transporter activity"/>
    <property type="evidence" value="ECO:0007669"/>
    <property type="project" value="InterPro"/>
</dbReference>
<accession>H6C6E8</accession>
<feature type="transmembrane region" description="Helical" evidence="3">
    <location>
        <begin position="227"/>
        <end position="245"/>
    </location>
</feature>
<evidence type="ECO:0000256" key="2">
    <source>
        <dbReference type="ARBA" id="ARBA00006727"/>
    </source>
</evidence>
<dbReference type="VEuPathDB" id="FungiDB:HMPREF1120_07286"/>
<dbReference type="HOGENOM" id="CLU_001265_1_2_1"/>
<dbReference type="OrthoDB" id="2213137at2759"/>
<feature type="transmembrane region" description="Helical" evidence="3">
    <location>
        <begin position="322"/>
        <end position="341"/>
    </location>
</feature>
<evidence type="ECO:0000256" key="1">
    <source>
        <dbReference type="ARBA" id="ARBA00004141"/>
    </source>
</evidence>
<organism evidence="4 5">
    <name type="scientific">Exophiala dermatitidis (strain ATCC 34100 / CBS 525.76 / NIH/UT8656)</name>
    <name type="common">Black yeast</name>
    <name type="synonym">Wangiella dermatitidis</name>
    <dbReference type="NCBI Taxonomy" id="858893"/>
    <lineage>
        <taxon>Eukaryota</taxon>
        <taxon>Fungi</taxon>
        <taxon>Dikarya</taxon>
        <taxon>Ascomycota</taxon>
        <taxon>Pezizomycotina</taxon>
        <taxon>Eurotiomycetes</taxon>
        <taxon>Chaetothyriomycetidae</taxon>
        <taxon>Chaetothyriales</taxon>
        <taxon>Herpotrichiellaceae</taxon>
        <taxon>Exophiala</taxon>
    </lineage>
</organism>
<evidence type="ECO:0000313" key="5">
    <source>
        <dbReference type="Proteomes" id="UP000007304"/>
    </source>
</evidence>
<dbReference type="InterPro" id="IPR050327">
    <property type="entry name" value="Proton-linked_MCT"/>
</dbReference>
<feature type="transmembrane region" description="Helical" evidence="3">
    <location>
        <begin position="379"/>
        <end position="396"/>
    </location>
</feature>
<keyword evidence="5" id="KW-1185">Reference proteome</keyword>
<protein>
    <recommendedName>
        <fullName evidence="6">MFS transporter, MCP family, solute carrier family 16 (Monocarboxylic acid transporters), member 10</fullName>
    </recommendedName>
</protein>
<dbReference type="OMA" id="FGCALIY"/>
<feature type="transmembrane region" description="Helical" evidence="3">
    <location>
        <begin position="353"/>
        <end position="372"/>
    </location>
</feature>
<keyword evidence="3" id="KW-1133">Transmembrane helix</keyword>
<feature type="transmembrane region" description="Helical" evidence="3">
    <location>
        <begin position="61"/>
        <end position="82"/>
    </location>
</feature>
<sequence>MAGNHPLPSPLVEASPRVHPTFALPNEVELESSFDPPGHYDYDSPSLQDRQHQLARRKARILVASAVLQLPIWGFAMSYGVFQEYYSTAKFLQASSSRSATGVIGTTSNGVIYLSMPFFFAAFSQRYARYRHAVAYCGVGLAFVSFLLSSFSTQVWHLVATQGVLAALGSALVYSPTTLSLGESFTTHNRAVAYGIVFSCKNIVGSACPFLLRFLLDRYGFRTTMRIWTAVITGSSLGAIFLLPVTHAGVLSTTTTSTDEDRHGSSTTPRPRHTPWHFLKHQTFYIYSIATIMQSSGYGIPQTYLNSYAQDAGALSQTSGTLLLCLFNIPGILSSSFFGYLSDNKWYPLSATTSTWVSSISSALSVFLLWGLAPRTSMAALTLFSIIFGFFASGYSSTWGGVIKQLEHEAADRNEAIDIGVVYGLLNGARGLGYVSGGLAGVRLLKTGKMNGPGLSGYGTEYGPLIIFTGLVSIFGGWSVMWKCKGLIHH</sequence>
<feature type="transmembrane region" description="Helical" evidence="3">
    <location>
        <begin position="191"/>
        <end position="215"/>
    </location>
</feature>
<feature type="transmembrane region" description="Helical" evidence="3">
    <location>
        <begin position="102"/>
        <end position="121"/>
    </location>
</feature>
<dbReference type="Pfam" id="PF07690">
    <property type="entry name" value="MFS_1"/>
    <property type="match status" value="1"/>
</dbReference>
<keyword evidence="3" id="KW-0812">Transmembrane</keyword>
<name>H6C6E8_EXODN</name>
<dbReference type="SUPFAM" id="SSF103473">
    <property type="entry name" value="MFS general substrate transporter"/>
    <property type="match status" value="1"/>
</dbReference>
<proteinExistence type="inferred from homology"/>
<comment type="similarity">
    <text evidence="2">Belongs to the major facilitator superfamily. Monocarboxylate porter (TC 2.A.1.13) family.</text>
</comment>
<dbReference type="AlphaFoldDB" id="H6C6E8"/>
<evidence type="ECO:0008006" key="6">
    <source>
        <dbReference type="Google" id="ProtNLM"/>
    </source>
</evidence>